<organism evidence="1 2">
    <name type="scientific">Azoarcus indigens</name>
    <dbReference type="NCBI Taxonomy" id="29545"/>
    <lineage>
        <taxon>Bacteria</taxon>
        <taxon>Pseudomonadati</taxon>
        <taxon>Pseudomonadota</taxon>
        <taxon>Betaproteobacteria</taxon>
        <taxon>Rhodocyclales</taxon>
        <taxon>Zoogloeaceae</taxon>
        <taxon>Azoarcus</taxon>
    </lineage>
</organism>
<gene>
    <name evidence="1" type="ORF">C7389_12831</name>
</gene>
<sequence length="59" mass="6635">MSQSKLRTLSQSLAVRFAAAATAMYDSALATDASRRRKRVRAQPQGAVIRSFLTRRRPR</sequence>
<evidence type="ECO:0000313" key="2">
    <source>
        <dbReference type="Proteomes" id="UP000295129"/>
    </source>
</evidence>
<reference evidence="1 2" key="1">
    <citation type="submission" date="2019-03" db="EMBL/GenBank/DDBJ databases">
        <title>Genomic Encyclopedia of Type Strains, Phase IV (KMG-IV): sequencing the most valuable type-strain genomes for metagenomic binning, comparative biology and taxonomic classification.</title>
        <authorList>
            <person name="Goeker M."/>
        </authorList>
    </citation>
    <scope>NUCLEOTIDE SEQUENCE [LARGE SCALE GENOMIC DNA]</scope>
    <source>
        <strain evidence="1 2">DSM 12121</strain>
    </source>
</reference>
<comment type="caution">
    <text evidence="1">The sequence shown here is derived from an EMBL/GenBank/DDBJ whole genome shotgun (WGS) entry which is preliminary data.</text>
</comment>
<protein>
    <submittedName>
        <fullName evidence="1">Uncharacterized protein</fullName>
    </submittedName>
</protein>
<evidence type="ECO:0000313" key="1">
    <source>
        <dbReference type="EMBL" id="TDN46037.1"/>
    </source>
</evidence>
<proteinExistence type="predicted"/>
<dbReference type="Proteomes" id="UP000295129">
    <property type="component" value="Unassembled WGS sequence"/>
</dbReference>
<name>A0A4R6DMG8_9RHOO</name>
<accession>A0A4R6DMG8</accession>
<dbReference type="AlphaFoldDB" id="A0A4R6DMG8"/>
<dbReference type="EMBL" id="SNVV01000028">
    <property type="protein sequence ID" value="TDN46037.1"/>
    <property type="molecule type" value="Genomic_DNA"/>
</dbReference>
<keyword evidence="2" id="KW-1185">Reference proteome</keyword>